<feature type="active site" evidence="15">
    <location>
        <position position="143"/>
    </location>
</feature>
<evidence type="ECO:0000256" key="3">
    <source>
        <dbReference type="ARBA" id="ARBA00010183"/>
    </source>
</evidence>
<name>A0A662Z0B7_9STAP</name>
<dbReference type="SMART" id="SM00358">
    <property type="entry name" value="DSRM"/>
    <property type="match status" value="1"/>
</dbReference>
<dbReference type="GO" id="GO:0006397">
    <property type="term" value="P:mRNA processing"/>
    <property type="evidence" value="ECO:0007669"/>
    <property type="project" value="UniProtKB-UniRule"/>
</dbReference>
<dbReference type="GO" id="GO:0006364">
    <property type="term" value="P:rRNA processing"/>
    <property type="evidence" value="ECO:0007669"/>
    <property type="project" value="UniProtKB-UniRule"/>
</dbReference>
<dbReference type="Gene3D" id="1.10.1520.10">
    <property type="entry name" value="Ribonuclease III domain"/>
    <property type="match status" value="1"/>
</dbReference>
<dbReference type="CDD" id="cd10845">
    <property type="entry name" value="DSRM_RNAse_III_family"/>
    <property type="match status" value="1"/>
</dbReference>
<evidence type="ECO:0000256" key="12">
    <source>
        <dbReference type="ARBA" id="ARBA00022801"/>
    </source>
</evidence>
<evidence type="ECO:0000256" key="9">
    <source>
        <dbReference type="ARBA" id="ARBA00022722"/>
    </source>
</evidence>
<keyword evidence="5 15" id="KW-0963">Cytoplasm</keyword>
<dbReference type="Pfam" id="PF14622">
    <property type="entry name" value="Ribonucleas_3_3"/>
    <property type="match status" value="1"/>
</dbReference>
<dbReference type="CDD" id="cd00593">
    <property type="entry name" value="RIBOc"/>
    <property type="match status" value="1"/>
</dbReference>
<comment type="cofactor">
    <cofactor evidence="15">
        <name>Mg(2+)</name>
        <dbReference type="ChEBI" id="CHEBI:18420"/>
    </cofactor>
</comment>
<keyword evidence="7 15" id="KW-0507">mRNA processing</keyword>
<keyword evidence="12 15" id="KW-0378">Hydrolase</keyword>
<reference evidence="18 19" key="1">
    <citation type="submission" date="2016-10" db="EMBL/GenBank/DDBJ databases">
        <authorList>
            <person name="Varghese N."/>
            <person name="Submissions S."/>
        </authorList>
    </citation>
    <scope>NUCLEOTIDE SEQUENCE [LARGE SCALE GENOMIC DNA]</scope>
    <source>
        <strain evidence="18 19">IBRC-M10081</strain>
    </source>
</reference>
<keyword evidence="13 15" id="KW-0460">Magnesium</keyword>
<dbReference type="GO" id="GO:0004525">
    <property type="term" value="F:ribonuclease III activity"/>
    <property type="evidence" value="ECO:0007669"/>
    <property type="project" value="UniProtKB-UniRule"/>
</dbReference>
<dbReference type="GO" id="GO:0019843">
    <property type="term" value="F:rRNA binding"/>
    <property type="evidence" value="ECO:0007669"/>
    <property type="project" value="UniProtKB-KW"/>
</dbReference>
<evidence type="ECO:0000256" key="5">
    <source>
        <dbReference type="ARBA" id="ARBA00022490"/>
    </source>
</evidence>
<keyword evidence="10 15" id="KW-0479">Metal-binding</keyword>
<dbReference type="GO" id="GO:0008033">
    <property type="term" value="P:tRNA processing"/>
    <property type="evidence" value="ECO:0007669"/>
    <property type="project" value="UniProtKB-KW"/>
</dbReference>
<comment type="function">
    <text evidence="15">Digests double-stranded RNA. Involved in the processing of primary rRNA transcript to yield the immediate precursors to the large and small rRNAs (23S and 16S). Processes some mRNAs, and tRNAs when they are encoded in the rRNA operon. Processes pre-crRNA and tracrRNA of type II CRISPR loci if present in the organism.</text>
</comment>
<evidence type="ECO:0000256" key="11">
    <source>
        <dbReference type="ARBA" id="ARBA00022759"/>
    </source>
</evidence>
<dbReference type="PANTHER" id="PTHR11207">
    <property type="entry name" value="RIBONUCLEASE III"/>
    <property type="match status" value="1"/>
</dbReference>
<evidence type="ECO:0000313" key="18">
    <source>
        <dbReference type="EMBL" id="SEV81418.1"/>
    </source>
</evidence>
<dbReference type="FunFam" id="3.30.160.20:FF:000003">
    <property type="entry name" value="Ribonuclease 3"/>
    <property type="match status" value="1"/>
</dbReference>
<feature type="binding site" evidence="15">
    <location>
        <position position="143"/>
    </location>
    <ligand>
        <name>Mg(2+)</name>
        <dbReference type="ChEBI" id="CHEBI:18420"/>
    </ligand>
</feature>
<evidence type="ECO:0000256" key="8">
    <source>
        <dbReference type="ARBA" id="ARBA00022694"/>
    </source>
</evidence>
<organism evidence="18 19">
    <name type="scientific">Aliicoccus persicus</name>
    <dbReference type="NCBI Taxonomy" id="930138"/>
    <lineage>
        <taxon>Bacteria</taxon>
        <taxon>Bacillati</taxon>
        <taxon>Bacillota</taxon>
        <taxon>Bacilli</taxon>
        <taxon>Bacillales</taxon>
        <taxon>Staphylococcaceae</taxon>
        <taxon>Aliicoccus</taxon>
    </lineage>
</organism>
<feature type="domain" description="DRBM" evidence="16">
    <location>
        <begin position="180"/>
        <end position="249"/>
    </location>
</feature>
<comment type="similarity">
    <text evidence="3">Belongs to the ribonuclease III family.</text>
</comment>
<dbReference type="PROSITE" id="PS50142">
    <property type="entry name" value="RNASE_3_2"/>
    <property type="match status" value="1"/>
</dbReference>
<dbReference type="SMART" id="SM00535">
    <property type="entry name" value="RIBOc"/>
    <property type="match status" value="1"/>
</dbReference>
<keyword evidence="14 15" id="KW-0694">RNA-binding</keyword>
<evidence type="ECO:0000259" key="16">
    <source>
        <dbReference type="PROSITE" id="PS50137"/>
    </source>
</evidence>
<dbReference type="GO" id="GO:0005737">
    <property type="term" value="C:cytoplasm"/>
    <property type="evidence" value="ECO:0007669"/>
    <property type="project" value="UniProtKB-SubCell"/>
</dbReference>
<evidence type="ECO:0000313" key="19">
    <source>
        <dbReference type="Proteomes" id="UP000243605"/>
    </source>
</evidence>
<dbReference type="FunFam" id="1.10.1520.10:FF:000001">
    <property type="entry name" value="Ribonuclease 3"/>
    <property type="match status" value="1"/>
</dbReference>
<dbReference type="EMBL" id="FOIT01000001">
    <property type="protein sequence ID" value="SEV81418.1"/>
    <property type="molecule type" value="Genomic_DNA"/>
</dbReference>
<evidence type="ECO:0000256" key="1">
    <source>
        <dbReference type="ARBA" id="ARBA00000109"/>
    </source>
</evidence>
<feature type="binding site" evidence="15">
    <location>
        <position position="67"/>
    </location>
    <ligand>
        <name>Mg(2+)</name>
        <dbReference type="ChEBI" id="CHEBI:18420"/>
    </ligand>
</feature>
<dbReference type="PANTHER" id="PTHR11207:SF0">
    <property type="entry name" value="RIBONUCLEASE 3"/>
    <property type="match status" value="1"/>
</dbReference>
<accession>A0A662Z0B7</accession>
<dbReference type="Pfam" id="PF00035">
    <property type="entry name" value="dsrm"/>
    <property type="match status" value="1"/>
</dbReference>
<dbReference type="InterPro" id="IPR011907">
    <property type="entry name" value="RNase_III"/>
</dbReference>
<feature type="domain" description="RNase III" evidence="17">
    <location>
        <begin position="25"/>
        <end position="154"/>
    </location>
</feature>
<dbReference type="InterPro" id="IPR036389">
    <property type="entry name" value="RNase_III_sf"/>
</dbReference>
<dbReference type="HAMAP" id="MF_00104">
    <property type="entry name" value="RNase_III"/>
    <property type="match status" value="1"/>
</dbReference>
<comment type="subcellular location">
    <subcellularLocation>
        <location evidence="2 15">Cytoplasm</location>
    </subcellularLocation>
</comment>
<dbReference type="RefSeq" id="WP_091472882.1">
    <property type="nucleotide sequence ID" value="NZ_FOIT01000001.1"/>
</dbReference>
<feature type="binding site" evidence="15">
    <location>
        <position position="140"/>
    </location>
    <ligand>
        <name>Mg(2+)</name>
        <dbReference type="ChEBI" id="CHEBI:18420"/>
    </ligand>
</feature>
<sequence length="249" mass="28615">MERLKTTIREHRVANQKLSQFWQGFDVLAEQIHLKPKNKWLYAQSFMHSSYINDLSLDRIYNNERLEFLGDAVLELNVSDYLYQRYVELPEGELTKLRANIVCEPSLVVFSEHLNMSRLIMLGKGEEKTGGRERPSIISDAFEAFIGAMYLDLGNDAVIQFLKEYVYIHLTDKNYTQQKDFKTELQERIHQLKRGQVTYEMLDESGPSHNKTFTSGVYVGEQLIASGTGSSKKVAEQHAAEAALEIITN</sequence>
<protein>
    <recommendedName>
        <fullName evidence="15">Ribonuclease 3</fullName>
        <ecNumber evidence="15">3.1.26.3</ecNumber>
    </recommendedName>
    <alternativeName>
        <fullName evidence="15">Ribonuclease III</fullName>
        <shortName evidence="15">RNase III</shortName>
    </alternativeName>
</protein>
<dbReference type="SUPFAM" id="SSF54768">
    <property type="entry name" value="dsRNA-binding domain-like"/>
    <property type="match status" value="1"/>
</dbReference>
<dbReference type="PROSITE" id="PS00517">
    <property type="entry name" value="RNASE_3_1"/>
    <property type="match status" value="1"/>
</dbReference>
<keyword evidence="15" id="KW-0699">rRNA-binding</keyword>
<comment type="catalytic activity">
    <reaction evidence="1 15">
        <text>Endonucleolytic cleavage to 5'-phosphomonoester.</text>
        <dbReference type="EC" id="3.1.26.3"/>
    </reaction>
</comment>
<evidence type="ECO:0000256" key="10">
    <source>
        <dbReference type="ARBA" id="ARBA00022723"/>
    </source>
</evidence>
<dbReference type="OrthoDB" id="9805026at2"/>
<evidence type="ECO:0000259" key="17">
    <source>
        <dbReference type="PROSITE" id="PS50142"/>
    </source>
</evidence>
<keyword evidence="19" id="KW-1185">Reference proteome</keyword>
<dbReference type="Gene3D" id="3.30.160.20">
    <property type="match status" value="1"/>
</dbReference>
<dbReference type="EC" id="3.1.26.3" evidence="15"/>
<keyword evidence="9 15" id="KW-0540">Nuclease</keyword>
<dbReference type="GO" id="GO:0042802">
    <property type="term" value="F:identical protein binding"/>
    <property type="evidence" value="ECO:0007669"/>
    <property type="project" value="UniProtKB-ARBA"/>
</dbReference>
<dbReference type="GO" id="GO:0003725">
    <property type="term" value="F:double-stranded RNA binding"/>
    <property type="evidence" value="ECO:0007669"/>
    <property type="project" value="TreeGrafter"/>
</dbReference>
<evidence type="ECO:0000256" key="6">
    <source>
        <dbReference type="ARBA" id="ARBA00022552"/>
    </source>
</evidence>
<gene>
    <name evidence="15" type="primary">rnc</name>
    <name evidence="18" type="ORF">SAMN05192557_0159</name>
</gene>
<evidence type="ECO:0000256" key="15">
    <source>
        <dbReference type="HAMAP-Rule" id="MF_00104"/>
    </source>
</evidence>
<dbReference type="InterPro" id="IPR014720">
    <property type="entry name" value="dsRBD_dom"/>
</dbReference>
<evidence type="ECO:0000256" key="7">
    <source>
        <dbReference type="ARBA" id="ARBA00022664"/>
    </source>
</evidence>
<evidence type="ECO:0000256" key="13">
    <source>
        <dbReference type="ARBA" id="ARBA00022842"/>
    </source>
</evidence>
<keyword evidence="8 15" id="KW-0819">tRNA processing</keyword>
<proteinExistence type="inferred from homology"/>
<dbReference type="Proteomes" id="UP000243605">
    <property type="component" value="Unassembled WGS sequence"/>
</dbReference>
<feature type="active site" evidence="15">
    <location>
        <position position="71"/>
    </location>
</feature>
<dbReference type="SUPFAM" id="SSF69065">
    <property type="entry name" value="RNase III domain-like"/>
    <property type="match status" value="1"/>
</dbReference>
<dbReference type="PROSITE" id="PS50137">
    <property type="entry name" value="DS_RBD"/>
    <property type="match status" value="1"/>
</dbReference>
<dbReference type="GO" id="GO:0010468">
    <property type="term" value="P:regulation of gene expression"/>
    <property type="evidence" value="ECO:0007669"/>
    <property type="project" value="TreeGrafter"/>
</dbReference>
<keyword evidence="11 15" id="KW-0255">Endonuclease</keyword>
<dbReference type="AlphaFoldDB" id="A0A662Z0B7"/>
<dbReference type="InterPro" id="IPR000999">
    <property type="entry name" value="RNase_III_dom"/>
</dbReference>
<dbReference type="NCBIfam" id="TIGR02191">
    <property type="entry name" value="RNaseIII"/>
    <property type="match status" value="1"/>
</dbReference>
<evidence type="ECO:0000256" key="14">
    <source>
        <dbReference type="ARBA" id="ARBA00022884"/>
    </source>
</evidence>
<dbReference type="GO" id="GO:0046872">
    <property type="term" value="F:metal ion binding"/>
    <property type="evidence" value="ECO:0007669"/>
    <property type="project" value="UniProtKB-KW"/>
</dbReference>
<evidence type="ECO:0000256" key="2">
    <source>
        <dbReference type="ARBA" id="ARBA00004496"/>
    </source>
</evidence>
<comment type="subunit">
    <text evidence="4 15">Homodimer.</text>
</comment>
<keyword evidence="6 15" id="KW-0698">rRNA processing</keyword>
<evidence type="ECO:0000256" key="4">
    <source>
        <dbReference type="ARBA" id="ARBA00011738"/>
    </source>
</evidence>